<dbReference type="Gene3D" id="1.20.58.100">
    <property type="entry name" value="Fumarate reductase/succinate dehydrogenase flavoprotein-like, C-terminal domain"/>
    <property type="match status" value="1"/>
</dbReference>
<dbReference type="PRINTS" id="PR00368">
    <property type="entry name" value="FADPNR"/>
</dbReference>
<dbReference type="PANTHER" id="PTHR11632">
    <property type="entry name" value="SUCCINATE DEHYDROGENASE 2 FLAVOPROTEIN SUBUNIT"/>
    <property type="match status" value="1"/>
</dbReference>
<dbReference type="InterPro" id="IPR003952">
    <property type="entry name" value="FRD_SDH_FAD_BS"/>
</dbReference>
<dbReference type="Pfam" id="PF02910">
    <property type="entry name" value="Succ_DH_flav_C"/>
    <property type="match status" value="1"/>
</dbReference>
<organism evidence="14 15">
    <name type="scientific">Polycladomyces zharkentensis</name>
    <dbReference type="NCBI Taxonomy" id="2807616"/>
    <lineage>
        <taxon>Bacteria</taxon>
        <taxon>Bacillati</taxon>
        <taxon>Bacillota</taxon>
        <taxon>Bacilli</taxon>
        <taxon>Bacillales</taxon>
        <taxon>Thermoactinomycetaceae</taxon>
        <taxon>Polycladomyces</taxon>
    </lineage>
</organism>
<comment type="cofactor">
    <cofactor evidence="1">
        <name>FAD</name>
        <dbReference type="ChEBI" id="CHEBI:57692"/>
    </cofactor>
</comment>
<keyword evidence="10" id="KW-0472">Membrane</keyword>
<evidence type="ECO:0000256" key="9">
    <source>
        <dbReference type="ARBA" id="ARBA00023002"/>
    </source>
</evidence>
<keyword evidence="5" id="KW-0813">Transport</keyword>
<accession>A0ABS2WL50</accession>
<evidence type="ECO:0000256" key="4">
    <source>
        <dbReference type="ARBA" id="ARBA00012792"/>
    </source>
</evidence>
<evidence type="ECO:0000256" key="3">
    <source>
        <dbReference type="ARBA" id="ARBA00008040"/>
    </source>
</evidence>
<evidence type="ECO:0000256" key="5">
    <source>
        <dbReference type="ARBA" id="ARBA00022448"/>
    </source>
</evidence>
<keyword evidence="7" id="KW-0274">FAD</keyword>
<dbReference type="PROSITE" id="PS00504">
    <property type="entry name" value="FRD_SDH_FAD_BINDING"/>
    <property type="match status" value="1"/>
</dbReference>
<dbReference type="Gene3D" id="4.10.80.40">
    <property type="entry name" value="succinate dehydrogenase protein domain"/>
    <property type="match status" value="1"/>
</dbReference>
<evidence type="ECO:0000256" key="6">
    <source>
        <dbReference type="ARBA" id="ARBA00022630"/>
    </source>
</evidence>
<evidence type="ECO:0000256" key="2">
    <source>
        <dbReference type="ARBA" id="ARBA00004170"/>
    </source>
</evidence>
<dbReference type="NCBIfam" id="TIGR01812">
    <property type="entry name" value="sdhA_frdA_Gneg"/>
    <property type="match status" value="1"/>
</dbReference>
<dbReference type="InterPro" id="IPR014006">
    <property type="entry name" value="Succ_Dhase_FrdA_Gneg"/>
</dbReference>
<dbReference type="Proteomes" id="UP001177120">
    <property type="component" value="Unassembled WGS sequence"/>
</dbReference>
<name>A0ABS2WL50_9BACL</name>
<dbReference type="Gene3D" id="3.90.700.10">
    <property type="entry name" value="Succinate dehydrogenase/fumarate reductase flavoprotein, catalytic domain"/>
    <property type="match status" value="1"/>
</dbReference>
<evidence type="ECO:0000256" key="11">
    <source>
        <dbReference type="ARBA" id="ARBA00049220"/>
    </source>
</evidence>
<protein>
    <recommendedName>
        <fullName evidence="4">succinate dehydrogenase</fullName>
        <ecNumber evidence="4">1.3.5.1</ecNumber>
    </recommendedName>
</protein>
<keyword evidence="8" id="KW-0249">Electron transport</keyword>
<dbReference type="InterPro" id="IPR037099">
    <property type="entry name" value="Fum_R/Succ_DH_flav-like_C_sf"/>
</dbReference>
<feature type="domain" description="FAD-dependent oxidoreductase 2 FAD-binding" evidence="12">
    <location>
        <begin position="5"/>
        <end position="388"/>
    </location>
</feature>
<dbReference type="Pfam" id="PF00890">
    <property type="entry name" value="FAD_binding_2"/>
    <property type="match status" value="1"/>
</dbReference>
<dbReference type="Gene3D" id="3.50.50.60">
    <property type="entry name" value="FAD/NAD(P)-binding domain"/>
    <property type="match status" value="1"/>
</dbReference>
<evidence type="ECO:0000256" key="8">
    <source>
        <dbReference type="ARBA" id="ARBA00022982"/>
    </source>
</evidence>
<comment type="caution">
    <text evidence="14">The sequence shown here is derived from an EMBL/GenBank/DDBJ whole genome shotgun (WGS) entry which is preliminary data.</text>
</comment>
<evidence type="ECO:0000259" key="13">
    <source>
        <dbReference type="Pfam" id="PF02910"/>
    </source>
</evidence>
<comment type="similarity">
    <text evidence="3">Belongs to the FAD-dependent oxidoreductase 2 family. FRD/SDH subfamily.</text>
</comment>
<evidence type="ECO:0000259" key="12">
    <source>
        <dbReference type="Pfam" id="PF00890"/>
    </source>
</evidence>
<dbReference type="SUPFAM" id="SSF56425">
    <property type="entry name" value="Succinate dehydrogenase/fumarate reductase flavoprotein, catalytic domain"/>
    <property type="match status" value="1"/>
</dbReference>
<dbReference type="EC" id="1.3.5.1" evidence="4"/>
<dbReference type="SUPFAM" id="SSF46977">
    <property type="entry name" value="Succinate dehydrogenase/fumarate reductase flavoprotein C-terminal domain"/>
    <property type="match status" value="1"/>
</dbReference>
<gene>
    <name evidence="14" type="ORF">JQC72_12115</name>
</gene>
<comment type="catalytic activity">
    <reaction evidence="11">
        <text>a quinone + succinate = fumarate + a quinol</text>
        <dbReference type="Rhea" id="RHEA:40523"/>
        <dbReference type="ChEBI" id="CHEBI:24646"/>
        <dbReference type="ChEBI" id="CHEBI:29806"/>
        <dbReference type="ChEBI" id="CHEBI:30031"/>
        <dbReference type="ChEBI" id="CHEBI:132124"/>
        <dbReference type="EC" id="1.3.5.1"/>
    </reaction>
</comment>
<sequence>MLSFDIVIVGAGGAGMMAALAASEGNDLKVAVLSKIYPTRSHTGAAQGGINAALGNRDSSDTVEKHFRDTVKGSDFLADQDAVEFFTSNMPNIINELDYYGVPFSRDENGRVAQRPFGGASSPRTCYSADKTGHVILHTLYEQCLKNNVKFFDEWFLLSLAVEDGKLDGLVAMDIRSGEIYPIQAKSVVIATGGFGRIYWNRTTNAINMTGDGTAACFDVGIPLKDPEFVQFHPTGLASTGILLSEACRGEGGYLLNKDGERFMARYAPEKMELAPRDLVSRAIETEIKEGRGFGEGIGAYVLMDLRHLGEKKILKRLPQVRELALDFEGVDLIKEPVPIRPSCHYMMGGIHVTDYKTCRTPIEGIHAAGECSCISIHGANRLGGNSVADVVLFGKFAGLGARETAKQRSFGSGRKVRKEADKWIKTFEYMRKKPKGNNLITIRNKMAETMWNNVGIFRTEKEMVEALETINQLLEDYKDAYIGDSSVRYNMAFINYVEIGNLLKLAKAVTIGAIHRKESRGSHSRGDYPKRDDKNYLKHTLIYNNGDHYTLDYLPVKITKYQPEERKY</sequence>
<dbReference type="InterPro" id="IPR030664">
    <property type="entry name" value="SdhA/FrdA/AprA"/>
</dbReference>
<dbReference type="InterPro" id="IPR015939">
    <property type="entry name" value="Fum_Rdtase/Succ_DH_flav-like_C"/>
</dbReference>
<dbReference type="PANTHER" id="PTHR11632:SF51">
    <property type="entry name" value="SUCCINATE DEHYDROGENASE [UBIQUINONE] FLAVOPROTEIN SUBUNIT, MITOCHONDRIAL"/>
    <property type="match status" value="1"/>
</dbReference>
<dbReference type="PIRSF" id="PIRSF000171">
    <property type="entry name" value="SDHA_APRA_LASPO"/>
    <property type="match status" value="1"/>
</dbReference>
<evidence type="ECO:0000313" key="14">
    <source>
        <dbReference type="EMBL" id="MBN2910246.1"/>
    </source>
</evidence>
<dbReference type="RefSeq" id="WP_205495996.1">
    <property type="nucleotide sequence ID" value="NZ_JAFHAP010000010.1"/>
</dbReference>
<keyword evidence="15" id="KW-1185">Reference proteome</keyword>
<dbReference type="InterPro" id="IPR027477">
    <property type="entry name" value="Succ_DH/fumarate_Rdtase_cat_sf"/>
</dbReference>
<dbReference type="InterPro" id="IPR036188">
    <property type="entry name" value="FAD/NAD-bd_sf"/>
</dbReference>
<reference evidence="14" key="1">
    <citation type="journal article" date="2024" name="Int. J. Syst. Evol. Microbiol.">
        <title>Polycladomyces zharkentensis sp. nov., a novel thermophilic cellulose- and starch-degrading member of the Bacillota from a geothermal aquifer in Kazakhstan.</title>
        <authorList>
            <person name="Mashzhan A."/>
            <person name="Kistaubayeva A."/>
            <person name="Javier-Lopez R."/>
            <person name="Bissenova U."/>
            <person name="Bissenbay A."/>
            <person name="Birkeland N.K."/>
        </authorList>
    </citation>
    <scope>NUCLEOTIDE SEQUENCE</scope>
    <source>
        <strain evidence="14">ZKZ2T</strain>
    </source>
</reference>
<keyword evidence="9" id="KW-0560">Oxidoreductase</keyword>
<keyword evidence="6" id="KW-0285">Flavoprotein</keyword>
<comment type="subcellular location">
    <subcellularLocation>
        <location evidence="2">Membrane</location>
        <topology evidence="2">Peripheral membrane protein</topology>
    </subcellularLocation>
</comment>
<evidence type="ECO:0000313" key="15">
    <source>
        <dbReference type="Proteomes" id="UP001177120"/>
    </source>
</evidence>
<dbReference type="SUPFAM" id="SSF51905">
    <property type="entry name" value="FAD/NAD(P)-binding domain"/>
    <property type="match status" value="1"/>
</dbReference>
<proteinExistence type="inferred from homology"/>
<evidence type="ECO:0000256" key="7">
    <source>
        <dbReference type="ARBA" id="ARBA00022827"/>
    </source>
</evidence>
<evidence type="ECO:0000256" key="10">
    <source>
        <dbReference type="ARBA" id="ARBA00023136"/>
    </source>
</evidence>
<dbReference type="InterPro" id="IPR003953">
    <property type="entry name" value="FAD-dep_OxRdtase_2_FAD-bd"/>
</dbReference>
<evidence type="ECO:0000256" key="1">
    <source>
        <dbReference type="ARBA" id="ARBA00001974"/>
    </source>
</evidence>
<feature type="domain" description="Fumarate reductase/succinate dehydrogenase flavoprotein-like C-terminal" evidence="13">
    <location>
        <begin position="444"/>
        <end position="569"/>
    </location>
</feature>
<dbReference type="EMBL" id="JAFHAP010000010">
    <property type="protein sequence ID" value="MBN2910246.1"/>
    <property type="molecule type" value="Genomic_DNA"/>
</dbReference>